<dbReference type="InterPro" id="IPR038765">
    <property type="entry name" value="Papain-like_cys_pep_sf"/>
</dbReference>
<gene>
    <name evidence="2" type="ORF">EYH50_03325</name>
</gene>
<evidence type="ECO:0008006" key="4">
    <source>
        <dbReference type="Google" id="ProtNLM"/>
    </source>
</evidence>
<evidence type="ECO:0000313" key="2">
    <source>
        <dbReference type="EMBL" id="HIQ24059.1"/>
    </source>
</evidence>
<proteinExistence type="predicted"/>
<comment type="caution">
    <text evidence="2">The sequence shown here is derived from an EMBL/GenBank/DDBJ whole genome shotgun (WGS) entry which is preliminary data.</text>
</comment>
<dbReference type="Proteomes" id="UP000600071">
    <property type="component" value="Unassembled WGS sequence"/>
</dbReference>
<organism evidence="2 3">
    <name type="scientific">Pyrodictium delaneyi</name>
    <dbReference type="NCBI Taxonomy" id="1273541"/>
    <lineage>
        <taxon>Archaea</taxon>
        <taxon>Thermoproteota</taxon>
        <taxon>Thermoprotei</taxon>
        <taxon>Desulfurococcales</taxon>
        <taxon>Pyrodictiaceae</taxon>
        <taxon>Pyrodictium</taxon>
    </lineage>
</organism>
<evidence type="ECO:0000313" key="3">
    <source>
        <dbReference type="Proteomes" id="UP000600071"/>
    </source>
</evidence>
<dbReference type="AlphaFoldDB" id="A0A832ZWJ9"/>
<name>A0A832ZWJ9_9CREN</name>
<feature type="coiled-coil region" evidence="1">
    <location>
        <begin position="33"/>
        <end position="67"/>
    </location>
</feature>
<evidence type="ECO:0000256" key="1">
    <source>
        <dbReference type="SAM" id="Coils"/>
    </source>
</evidence>
<dbReference type="EMBL" id="DQVR01000071">
    <property type="protein sequence ID" value="HIQ24059.1"/>
    <property type="molecule type" value="Genomic_DNA"/>
</dbReference>
<protein>
    <recommendedName>
        <fullName evidence="4">Transglutaminase-like domain-containing protein</fullName>
    </recommendedName>
</protein>
<accession>A0A832ZWJ9</accession>
<reference evidence="2" key="1">
    <citation type="journal article" date="2020" name="ISME J.">
        <title>Gammaproteobacteria mediating utilization of methyl-, sulfur- and petroleum organic compounds in deep ocean hydrothermal plumes.</title>
        <authorList>
            <person name="Zhou Z."/>
            <person name="Liu Y."/>
            <person name="Pan J."/>
            <person name="Cron B.R."/>
            <person name="Toner B.M."/>
            <person name="Anantharaman K."/>
            <person name="Breier J.A."/>
            <person name="Dick G.J."/>
            <person name="Li M."/>
        </authorList>
    </citation>
    <scope>NUCLEOTIDE SEQUENCE</scope>
    <source>
        <strain evidence="2">SZUA-1523</strain>
    </source>
</reference>
<sequence>MERTSLVILVLLVALAASNAAWVTLYSHSKYNTENLLEENQRLSRQLELLANKVKELDENNTRLLLQLRDISTRYRRLLGLLQQANSTIANAAVVARLIENLNTSLTTLYTYTSTHAYYTPRVRSLFTPGSVADLVMAIIGHPVYTQGSALQDMEKLYEWVQENIQDAPDHNFIAVKDPEYVEIGDSKYIYSFQIDIVDNYIQSPSETLQRMAGDCEDQSILLASMYKIYLEDVGDAWVLCMFSDKYDHCVAIAWIGPEKTFILADPALDYYGKAGGLRSVLDDWLGYVGMSMKQVRRMVAFNDKEYIEDVPYNVIYTIEEKTLS</sequence>
<dbReference type="SUPFAM" id="SSF54001">
    <property type="entry name" value="Cysteine proteinases"/>
    <property type="match status" value="1"/>
</dbReference>
<keyword evidence="1" id="KW-0175">Coiled coil</keyword>
<dbReference type="Gene3D" id="3.10.620.30">
    <property type="match status" value="1"/>
</dbReference>